<name>A0A078F7M1_BRANA</name>
<reference evidence="1 2" key="1">
    <citation type="journal article" date="2014" name="Science">
        <title>Plant genetics. Early allopolyploid evolution in the post-Neolithic Brassica napus oilseed genome.</title>
        <authorList>
            <person name="Chalhoub B."/>
            <person name="Denoeud F."/>
            <person name="Liu S."/>
            <person name="Parkin I.A."/>
            <person name="Tang H."/>
            <person name="Wang X."/>
            <person name="Chiquet J."/>
            <person name="Belcram H."/>
            <person name="Tong C."/>
            <person name="Samans B."/>
            <person name="Correa M."/>
            <person name="Da Silva C."/>
            <person name="Just J."/>
            <person name="Falentin C."/>
            <person name="Koh C.S."/>
            <person name="Le Clainche I."/>
            <person name="Bernard M."/>
            <person name="Bento P."/>
            <person name="Noel B."/>
            <person name="Labadie K."/>
            <person name="Alberti A."/>
            <person name="Charles M."/>
            <person name="Arnaud D."/>
            <person name="Guo H."/>
            <person name="Daviaud C."/>
            <person name="Alamery S."/>
            <person name="Jabbari K."/>
            <person name="Zhao M."/>
            <person name="Edger P.P."/>
            <person name="Chelaifa H."/>
            <person name="Tack D."/>
            <person name="Lassalle G."/>
            <person name="Mestiri I."/>
            <person name="Schnel N."/>
            <person name="Le Paslier M.C."/>
            <person name="Fan G."/>
            <person name="Renault V."/>
            <person name="Bayer P.E."/>
            <person name="Golicz A.A."/>
            <person name="Manoli S."/>
            <person name="Lee T.H."/>
            <person name="Thi V.H."/>
            <person name="Chalabi S."/>
            <person name="Hu Q."/>
            <person name="Fan C."/>
            <person name="Tollenaere R."/>
            <person name="Lu Y."/>
            <person name="Battail C."/>
            <person name="Shen J."/>
            <person name="Sidebottom C.H."/>
            <person name="Wang X."/>
            <person name="Canaguier A."/>
            <person name="Chauveau A."/>
            <person name="Berard A."/>
            <person name="Deniot G."/>
            <person name="Guan M."/>
            <person name="Liu Z."/>
            <person name="Sun F."/>
            <person name="Lim Y.P."/>
            <person name="Lyons E."/>
            <person name="Town C.D."/>
            <person name="Bancroft I."/>
            <person name="Wang X."/>
            <person name="Meng J."/>
            <person name="Ma J."/>
            <person name="Pires J.C."/>
            <person name="King G.J."/>
            <person name="Brunel D."/>
            <person name="Delourme R."/>
            <person name="Renard M."/>
            <person name="Aury J.M."/>
            <person name="Adams K.L."/>
            <person name="Batley J."/>
            <person name="Snowdon R.J."/>
            <person name="Tost J."/>
            <person name="Edwards D."/>
            <person name="Zhou Y."/>
            <person name="Hua W."/>
            <person name="Sharpe A.G."/>
            <person name="Paterson A.H."/>
            <person name="Guan C."/>
            <person name="Wincker P."/>
        </authorList>
    </citation>
    <scope>NUCLEOTIDE SEQUENCE [LARGE SCALE GENOMIC DNA]</scope>
    <source>
        <strain evidence="2">cv. Darmor-bzh</strain>
    </source>
</reference>
<dbReference type="Proteomes" id="UP000028999">
    <property type="component" value="Unassembled WGS sequence"/>
</dbReference>
<protein>
    <submittedName>
        <fullName evidence="1">BnaA03g18280D protein</fullName>
    </submittedName>
</protein>
<evidence type="ECO:0000313" key="2">
    <source>
        <dbReference type="Proteomes" id="UP000028999"/>
    </source>
</evidence>
<evidence type="ECO:0000313" key="1">
    <source>
        <dbReference type="EMBL" id="CDY07683.1"/>
    </source>
</evidence>
<dbReference type="AlphaFoldDB" id="A0A078F7M1"/>
<accession>A0A078F7M1</accession>
<keyword evidence="2" id="KW-1185">Reference proteome</keyword>
<dbReference type="EMBL" id="LK031980">
    <property type="protein sequence ID" value="CDY07683.1"/>
    <property type="molecule type" value="Genomic_DNA"/>
</dbReference>
<dbReference type="PaxDb" id="3708-A0A078F7M1"/>
<gene>
    <name evidence="1" type="primary">BnaA03g18280D</name>
    <name evidence="1" type="ORF">GSBRNA2T00124797001</name>
</gene>
<organism evidence="1 2">
    <name type="scientific">Brassica napus</name>
    <name type="common">Rape</name>
    <dbReference type="NCBI Taxonomy" id="3708"/>
    <lineage>
        <taxon>Eukaryota</taxon>
        <taxon>Viridiplantae</taxon>
        <taxon>Streptophyta</taxon>
        <taxon>Embryophyta</taxon>
        <taxon>Tracheophyta</taxon>
        <taxon>Spermatophyta</taxon>
        <taxon>Magnoliopsida</taxon>
        <taxon>eudicotyledons</taxon>
        <taxon>Gunneridae</taxon>
        <taxon>Pentapetalae</taxon>
        <taxon>rosids</taxon>
        <taxon>malvids</taxon>
        <taxon>Brassicales</taxon>
        <taxon>Brassicaceae</taxon>
        <taxon>Brassiceae</taxon>
        <taxon>Brassica</taxon>
    </lineage>
</organism>
<sequence>MISILSFFIATHVQTMDLD</sequence>
<proteinExistence type="predicted"/>